<dbReference type="AlphaFoldDB" id="A0A8J3VG62"/>
<comment type="subcellular location">
    <subcellularLocation>
        <location evidence="1">Secreted</location>
    </subcellularLocation>
</comment>
<feature type="compositionally biased region" description="Polar residues" evidence="4">
    <location>
        <begin position="58"/>
        <end position="78"/>
    </location>
</feature>
<accession>A0A8J3VG62</accession>
<dbReference type="GO" id="GO:0005975">
    <property type="term" value="P:carbohydrate metabolic process"/>
    <property type="evidence" value="ECO:0007669"/>
    <property type="project" value="UniProtKB-ARBA"/>
</dbReference>
<feature type="domain" description="SD-repeat containing protein B" evidence="6">
    <location>
        <begin position="210"/>
        <end position="284"/>
    </location>
</feature>
<dbReference type="EMBL" id="BONY01000015">
    <property type="protein sequence ID" value="GIH04797.1"/>
    <property type="molecule type" value="Genomic_DNA"/>
</dbReference>
<sequence>MFVVAPAAAAATITVKLEPKYLVTDSVRPTVTISGASGNSTLAYRRYNNGDCEGSPQMFSSVSAANGTHTGPDLQTGNPGPHSLRVSYGGLNAPCQPFLVQRKVTAVTALPKNTFESSERVEPGIALSGGLGNAAGQVEVGRWPAAGCGPGKATSVSILPVTGQPQGSVNLQDGSLGTKSFAATYSGDERHTEAAAACRDYTVGAFIRGKVFEDADGSATADAGEAGKAGVVITLRRPQGSTATATTIETGAYEFFVTASGKYTLIAAPPPGFDKTTNLELQVQMVASSVGEQNFGVVELPSTLLPFATAAPQVTGGVPTLDGLEELSTSSEGFALIRLLALGLVVIAALVLLWLIFAARSRREDDPF</sequence>
<gene>
    <name evidence="7" type="ORF">Rhe02_28640</name>
</gene>
<evidence type="ECO:0000313" key="7">
    <source>
        <dbReference type="EMBL" id="GIH04797.1"/>
    </source>
</evidence>
<proteinExistence type="predicted"/>
<evidence type="ECO:0000256" key="2">
    <source>
        <dbReference type="ARBA" id="ARBA00022525"/>
    </source>
</evidence>
<keyword evidence="8" id="KW-1185">Reference proteome</keyword>
<feature type="transmembrane region" description="Helical" evidence="5">
    <location>
        <begin position="335"/>
        <end position="357"/>
    </location>
</feature>
<feature type="region of interest" description="Disordered" evidence="4">
    <location>
        <begin position="58"/>
        <end position="85"/>
    </location>
</feature>
<dbReference type="InterPro" id="IPR033764">
    <property type="entry name" value="Sdr_B"/>
</dbReference>
<comment type="caution">
    <text evidence="7">The sequence shown here is derived from an EMBL/GenBank/DDBJ whole genome shotgun (WGS) entry which is preliminary data.</text>
</comment>
<dbReference type="InterPro" id="IPR013783">
    <property type="entry name" value="Ig-like_fold"/>
</dbReference>
<evidence type="ECO:0000256" key="5">
    <source>
        <dbReference type="SAM" id="Phobius"/>
    </source>
</evidence>
<evidence type="ECO:0000313" key="8">
    <source>
        <dbReference type="Proteomes" id="UP000612899"/>
    </source>
</evidence>
<dbReference type="GO" id="GO:0005576">
    <property type="term" value="C:extracellular region"/>
    <property type="evidence" value="ECO:0007669"/>
    <property type="project" value="UniProtKB-SubCell"/>
</dbReference>
<dbReference type="SUPFAM" id="SSF49478">
    <property type="entry name" value="Cna protein B-type domain"/>
    <property type="match status" value="1"/>
</dbReference>
<keyword evidence="5" id="KW-1133">Transmembrane helix</keyword>
<dbReference type="Pfam" id="PF17210">
    <property type="entry name" value="SdrD_B"/>
    <property type="match status" value="1"/>
</dbReference>
<dbReference type="Gene3D" id="2.60.40.10">
    <property type="entry name" value="Immunoglobulins"/>
    <property type="match status" value="1"/>
</dbReference>
<organism evidence="7 8">
    <name type="scientific">Rhizocola hellebori</name>
    <dbReference type="NCBI Taxonomy" id="1392758"/>
    <lineage>
        <taxon>Bacteria</taxon>
        <taxon>Bacillati</taxon>
        <taxon>Actinomycetota</taxon>
        <taxon>Actinomycetes</taxon>
        <taxon>Micromonosporales</taxon>
        <taxon>Micromonosporaceae</taxon>
        <taxon>Rhizocola</taxon>
    </lineage>
</organism>
<evidence type="ECO:0000259" key="6">
    <source>
        <dbReference type="Pfam" id="PF17210"/>
    </source>
</evidence>
<evidence type="ECO:0000256" key="1">
    <source>
        <dbReference type="ARBA" id="ARBA00004613"/>
    </source>
</evidence>
<evidence type="ECO:0000256" key="3">
    <source>
        <dbReference type="ARBA" id="ARBA00022729"/>
    </source>
</evidence>
<keyword evidence="2" id="KW-0964">Secreted</keyword>
<name>A0A8J3VG62_9ACTN</name>
<evidence type="ECO:0000256" key="4">
    <source>
        <dbReference type="SAM" id="MobiDB-lite"/>
    </source>
</evidence>
<reference evidence="7" key="1">
    <citation type="submission" date="2021-01" db="EMBL/GenBank/DDBJ databases">
        <title>Whole genome shotgun sequence of Rhizocola hellebori NBRC 109834.</title>
        <authorList>
            <person name="Komaki H."/>
            <person name="Tamura T."/>
        </authorList>
    </citation>
    <scope>NUCLEOTIDE SEQUENCE</scope>
    <source>
        <strain evidence="7">NBRC 109834</strain>
    </source>
</reference>
<keyword evidence="3" id="KW-0732">Signal</keyword>
<dbReference type="Proteomes" id="UP000612899">
    <property type="component" value="Unassembled WGS sequence"/>
</dbReference>
<protein>
    <recommendedName>
        <fullName evidence="6">SD-repeat containing protein B domain-containing protein</fullName>
    </recommendedName>
</protein>
<dbReference type="RefSeq" id="WP_203908678.1">
    <property type="nucleotide sequence ID" value="NZ_BONY01000015.1"/>
</dbReference>
<keyword evidence="5" id="KW-0812">Transmembrane</keyword>
<keyword evidence="5" id="KW-0472">Membrane</keyword>